<keyword evidence="2" id="KW-1185">Reference proteome</keyword>
<reference evidence="1 2" key="1">
    <citation type="journal article" date="2008" name="J. Bacteriol.">
        <title>Insights into plant cell wall degradation from the genome sequence of the soil bacterium Cellvibrio japonicus.</title>
        <authorList>
            <person name="Deboy R.T."/>
            <person name="Mongodin E.F."/>
            <person name="Fouts D.E."/>
            <person name="Tailford L.E."/>
            <person name="Khouri H."/>
            <person name="Emerson J.B."/>
            <person name="Mohamoud Y."/>
            <person name="Watkins K."/>
            <person name="Henrissat B."/>
            <person name="Gilbert H.J."/>
            <person name="Nelson K.E."/>
        </authorList>
    </citation>
    <scope>NUCLEOTIDE SEQUENCE [LARGE SCALE GENOMIC DNA]</scope>
    <source>
        <strain evidence="1 2">Ueda107</strain>
    </source>
</reference>
<gene>
    <name evidence="1" type="ordered locus">CJA_1509</name>
</gene>
<dbReference type="HOGENOM" id="CLU_3249053_0_0_6"/>
<accession>B3PDQ0</accession>
<dbReference type="KEGG" id="cja:CJA_1509"/>
<protein>
    <submittedName>
        <fullName evidence="1">Uncharacterized protein</fullName>
    </submittedName>
</protein>
<organism evidence="1 2">
    <name type="scientific">Cellvibrio japonicus (strain Ueda107)</name>
    <name type="common">Pseudomonas fluorescens subsp. cellulosa</name>
    <dbReference type="NCBI Taxonomy" id="498211"/>
    <lineage>
        <taxon>Bacteria</taxon>
        <taxon>Pseudomonadati</taxon>
        <taxon>Pseudomonadota</taxon>
        <taxon>Gammaproteobacteria</taxon>
        <taxon>Cellvibrionales</taxon>
        <taxon>Cellvibrionaceae</taxon>
        <taxon>Cellvibrio</taxon>
    </lineage>
</organism>
<dbReference type="EMBL" id="CP000934">
    <property type="protein sequence ID" value="ACE83870.1"/>
    <property type="molecule type" value="Genomic_DNA"/>
</dbReference>
<sequence length="42" mass="4838">MIKQMETLKNQPAFRCDRHANKKGDPEIAFFNRNLTSGITSQ</sequence>
<proteinExistence type="predicted"/>
<dbReference type="AlphaFoldDB" id="B3PDQ0"/>
<name>B3PDQ0_CELJU</name>
<dbReference type="Proteomes" id="UP000001036">
    <property type="component" value="Chromosome"/>
</dbReference>
<evidence type="ECO:0000313" key="2">
    <source>
        <dbReference type="Proteomes" id="UP000001036"/>
    </source>
</evidence>
<evidence type="ECO:0000313" key="1">
    <source>
        <dbReference type="EMBL" id="ACE83870.1"/>
    </source>
</evidence>